<dbReference type="SMART" id="SM00827">
    <property type="entry name" value="PKS_AT"/>
    <property type="match status" value="1"/>
</dbReference>
<keyword evidence="10" id="KW-1185">Reference proteome</keyword>
<dbReference type="SUPFAM" id="SSF55048">
    <property type="entry name" value="Probable ACP-binding domain of malonyl-CoA ACP transacylase"/>
    <property type="match status" value="1"/>
</dbReference>
<organism evidence="9 10">
    <name type="scientific">Kitasatospora xanthocidica</name>
    <dbReference type="NCBI Taxonomy" id="83382"/>
    <lineage>
        <taxon>Bacteria</taxon>
        <taxon>Bacillati</taxon>
        <taxon>Actinomycetota</taxon>
        <taxon>Actinomycetes</taxon>
        <taxon>Kitasatosporales</taxon>
        <taxon>Streptomycetaceae</taxon>
        <taxon>Kitasatospora</taxon>
    </lineage>
</organism>
<dbReference type="InterPro" id="IPR020806">
    <property type="entry name" value="PKS_PP-bd"/>
</dbReference>
<keyword evidence="3 9" id="KW-0808">Transferase</keyword>
<dbReference type="SUPFAM" id="SSF52151">
    <property type="entry name" value="FabD/lysophospholipase-like"/>
    <property type="match status" value="1"/>
</dbReference>
<dbReference type="InterPro" id="IPR016036">
    <property type="entry name" value="Malonyl_transacylase_ACP-bd"/>
</dbReference>
<evidence type="ECO:0000259" key="8">
    <source>
        <dbReference type="PROSITE" id="PS50075"/>
    </source>
</evidence>
<dbReference type="PANTHER" id="PTHR43775">
    <property type="entry name" value="FATTY ACID SYNTHASE"/>
    <property type="match status" value="1"/>
</dbReference>
<dbReference type="GO" id="GO:0017000">
    <property type="term" value="P:antibiotic biosynthetic process"/>
    <property type="evidence" value="ECO:0007669"/>
    <property type="project" value="UniProtKB-KW"/>
</dbReference>
<dbReference type="GO" id="GO:0006633">
    <property type="term" value="P:fatty acid biosynthetic process"/>
    <property type="evidence" value="ECO:0007669"/>
    <property type="project" value="TreeGrafter"/>
</dbReference>
<keyword evidence="1" id="KW-0596">Phosphopantetheine</keyword>
<dbReference type="SMART" id="SM00823">
    <property type="entry name" value="PKS_PP"/>
    <property type="match status" value="1"/>
</dbReference>
<dbReference type="Proteomes" id="UP000263377">
    <property type="component" value="Unassembled WGS sequence"/>
</dbReference>
<evidence type="ECO:0000256" key="1">
    <source>
        <dbReference type="ARBA" id="ARBA00022450"/>
    </source>
</evidence>
<dbReference type="Gene3D" id="1.10.1200.10">
    <property type="entry name" value="ACP-like"/>
    <property type="match status" value="1"/>
</dbReference>
<dbReference type="InterPro" id="IPR050091">
    <property type="entry name" value="PKS_NRPS_Biosynth_Enz"/>
</dbReference>
<dbReference type="InterPro" id="IPR016035">
    <property type="entry name" value="Acyl_Trfase/lysoPLipase"/>
</dbReference>
<feature type="region of interest" description="Disordered" evidence="7">
    <location>
        <begin position="434"/>
        <end position="455"/>
    </location>
</feature>
<dbReference type="GO" id="GO:0031177">
    <property type="term" value="F:phosphopantetheine binding"/>
    <property type="evidence" value="ECO:0007669"/>
    <property type="project" value="InterPro"/>
</dbReference>
<evidence type="ECO:0000256" key="6">
    <source>
        <dbReference type="ARBA" id="ARBA00023315"/>
    </source>
</evidence>
<name>A0A373A275_9ACTN</name>
<gene>
    <name evidence="9" type="ORF">DR950_34435</name>
</gene>
<accession>A0A373A275</accession>
<keyword evidence="2" id="KW-0597">Phosphoprotein</keyword>
<dbReference type="PANTHER" id="PTHR43775:SF51">
    <property type="entry name" value="INACTIVE PHENOLPHTHIOCEROL SYNTHESIS POLYKETIDE SYNTHASE TYPE I PKS1-RELATED"/>
    <property type="match status" value="1"/>
</dbReference>
<dbReference type="EMBL" id="QVIG01000001">
    <property type="protein sequence ID" value="RGD62169.1"/>
    <property type="molecule type" value="Genomic_DNA"/>
</dbReference>
<protein>
    <submittedName>
        <fullName evidence="9">Acyltransferase domain-containing protein</fullName>
    </submittedName>
</protein>
<evidence type="ECO:0000256" key="5">
    <source>
        <dbReference type="ARBA" id="ARBA00023268"/>
    </source>
</evidence>
<proteinExistence type="predicted"/>
<dbReference type="Pfam" id="PF00698">
    <property type="entry name" value="Acyl_transf_1"/>
    <property type="match status" value="1"/>
</dbReference>
<evidence type="ECO:0000256" key="2">
    <source>
        <dbReference type="ARBA" id="ARBA00022553"/>
    </source>
</evidence>
<dbReference type="AlphaFoldDB" id="A0A373A275"/>
<dbReference type="InterPro" id="IPR014043">
    <property type="entry name" value="Acyl_transferase_dom"/>
</dbReference>
<evidence type="ECO:0000256" key="3">
    <source>
        <dbReference type="ARBA" id="ARBA00022679"/>
    </source>
</evidence>
<evidence type="ECO:0000313" key="10">
    <source>
        <dbReference type="Proteomes" id="UP000263377"/>
    </source>
</evidence>
<keyword evidence="5" id="KW-0511">Multifunctional enzyme</keyword>
<evidence type="ECO:0000256" key="4">
    <source>
        <dbReference type="ARBA" id="ARBA00023194"/>
    </source>
</evidence>
<evidence type="ECO:0000256" key="7">
    <source>
        <dbReference type="SAM" id="MobiDB-lite"/>
    </source>
</evidence>
<keyword evidence="6 9" id="KW-0012">Acyltransferase</keyword>
<sequence>MLAGLHGFEAADVVQPALWAVMVSLAAVWQAAGVAPDAVVGHSQGEIAAAAVAGILSLDDAAQVVALRSRALTVLAGRGGMLSVADAVDAVRERIAPFGKRLSVAAVNGPSATVVSGEPDALRELADAYGEAVRTRLIPVDYASHSAHVDELREEVLAVLKGIEPGRALVPMVSALTGEWLAGPEAGPEYWYASLRETVEFDRAVGVLTAAGHGAFVEVSPHPLLVGGIAAEAAVGTLRREDGGPDRLLASLAEAHVRGVPVDWGTVLPAAGRTVDLPTYAFQRTRHWLAAGQQAPARPDPDTGAPAPAAMTPAALGTERAVLDLVRAHAAAVLGHDGAGGVHPTRTFKSQGLGSVLAVELRNRLASATGLALPPGLVYDHPSPAVLASHLHTALNPDPLPAALDALEALLAAAEDPAARARALARLESLVGRTGGGSVAGPGRGTGADALSDTTDDELLALIEAELGPDRDH</sequence>
<dbReference type="SUPFAM" id="SSF47336">
    <property type="entry name" value="ACP-like"/>
    <property type="match status" value="1"/>
</dbReference>
<dbReference type="Gene3D" id="3.40.366.10">
    <property type="entry name" value="Malonyl-Coenzyme A Acyl Carrier Protein, domain 2"/>
    <property type="match status" value="1"/>
</dbReference>
<reference evidence="9 10" key="1">
    <citation type="submission" date="2018-08" db="EMBL/GenBank/DDBJ databases">
        <title>Diversity &amp; Physiological Properties of Lignin-Decomposing Actinobacteria from Soil.</title>
        <authorList>
            <person name="Roh S.G."/>
            <person name="Kim S.B."/>
        </authorList>
    </citation>
    <scope>NUCLEOTIDE SEQUENCE [LARGE SCALE GENOMIC DNA]</scope>
    <source>
        <strain evidence="9 10">MMS17-GH009</strain>
    </source>
</reference>
<keyword evidence="4" id="KW-0045">Antibiotic biosynthesis</keyword>
<dbReference type="InterPro" id="IPR001227">
    <property type="entry name" value="Ac_transferase_dom_sf"/>
</dbReference>
<comment type="caution">
    <text evidence="9">The sequence shown here is derived from an EMBL/GenBank/DDBJ whole genome shotgun (WGS) entry which is preliminary data.</text>
</comment>
<dbReference type="InterPro" id="IPR009081">
    <property type="entry name" value="PP-bd_ACP"/>
</dbReference>
<feature type="compositionally biased region" description="Gly residues" evidence="7">
    <location>
        <begin position="434"/>
        <end position="446"/>
    </location>
</feature>
<dbReference type="PROSITE" id="PS50075">
    <property type="entry name" value="CARRIER"/>
    <property type="match status" value="1"/>
</dbReference>
<feature type="domain" description="Carrier" evidence="8">
    <location>
        <begin position="320"/>
        <end position="395"/>
    </location>
</feature>
<dbReference type="InterPro" id="IPR036736">
    <property type="entry name" value="ACP-like_sf"/>
</dbReference>
<dbReference type="GO" id="GO:0004312">
    <property type="term" value="F:fatty acid synthase activity"/>
    <property type="evidence" value="ECO:0007669"/>
    <property type="project" value="TreeGrafter"/>
</dbReference>
<evidence type="ECO:0000313" key="9">
    <source>
        <dbReference type="EMBL" id="RGD62169.1"/>
    </source>
</evidence>
<dbReference type="Pfam" id="PF00550">
    <property type="entry name" value="PP-binding"/>
    <property type="match status" value="1"/>
</dbReference>